<evidence type="ECO:0000313" key="1">
    <source>
        <dbReference type="EMBL" id="CRY96193.1"/>
    </source>
</evidence>
<sequence length="90" mass="10137">MARRIHTELRLEGIQVDGNRVIFVQRMWSETTKGRMQGHGPLLLLEIGAEELLDDDVTNAMETAYQKCLIVEKLAQAARDEAGQPTLFVV</sequence>
<dbReference type="AlphaFoldDB" id="A0A0H5Q2S2"/>
<proteinExistence type="predicted"/>
<protein>
    <submittedName>
        <fullName evidence="1">Uncharacterized protein</fullName>
    </submittedName>
</protein>
<reference evidence="1" key="1">
    <citation type="submission" date="2015-06" db="EMBL/GenBank/DDBJ databases">
        <authorList>
            <person name="Joergensen T."/>
        </authorList>
    </citation>
    <scope>NUCLEOTIDE SEQUENCE</scope>
    <source>
        <strain evidence="1">RGFK0974</strain>
    </source>
</reference>
<reference evidence="1" key="2">
    <citation type="submission" date="2015-07" db="EMBL/GenBank/DDBJ databases">
        <title>Plasmids, circular viruses and viroids from rat gut.</title>
        <authorList>
            <person name="Jorgensen T.J."/>
            <person name="Hansen M.A."/>
            <person name="Xu Z."/>
            <person name="Tabak M.A."/>
            <person name="Sorensen S.J."/>
            <person name="Hansen L.H."/>
        </authorList>
    </citation>
    <scope>NUCLEOTIDE SEQUENCE</scope>
    <source>
        <strain evidence="1">RGFK0974</strain>
    </source>
</reference>
<dbReference type="EMBL" id="LN853571">
    <property type="protein sequence ID" value="CRY96193.1"/>
    <property type="molecule type" value="Genomic_DNA"/>
</dbReference>
<organism evidence="1">
    <name type="scientific">uncultured prokaryote</name>
    <dbReference type="NCBI Taxonomy" id="198431"/>
    <lineage>
        <taxon>unclassified sequences</taxon>
        <taxon>environmental samples</taxon>
    </lineage>
</organism>
<accession>A0A0H5Q2S2</accession>
<name>A0A0H5Q2S2_9ZZZZ</name>